<dbReference type="EMBL" id="FNES01000013">
    <property type="protein sequence ID" value="SDK20870.1"/>
    <property type="molecule type" value="Genomic_DNA"/>
</dbReference>
<dbReference type="OrthoDB" id="6182870at2"/>
<keyword evidence="7 11" id="KW-1133">Transmembrane helix</keyword>
<proteinExistence type="inferred from homology"/>
<comment type="subcellular location">
    <subcellularLocation>
        <location evidence="1">Cell inner membrane</location>
        <topology evidence="1">Single-pass membrane protein</topology>
    </subcellularLocation>
</comment>
<evidence type="ECO:0000256" key="4">
    <source>
        <dbReference type="ARBA" id="ARBA00022481"/>
    </source>
</evidence>
<keyword evidence="8 11" id="KW-0472">Membrane</keyword>
<keyword evidence="14" id="KW-1185">Reference proteome</keyword>
<keyword evidence="4" id="KW-0488">Methylation</keyword>
<evidence type="ECO:0000259" key="12">
    <source>
        <dbReference type="Pfam" id="PF12019"/>
    </source>
</evidence>
<accession>A0A1G9A396</accession>
<keyword evidence="5" id="KW-0997">Cell inner membrane</keyword>
<feature type="transmembrane region" description="Helical" evidence="11">
    <location>
        <begin position="21"/>
        <end position="45"/>
    </location>
</feature>
<dbReference type="GO" id="GO:0015628">
    <property type="term" value="P:protein secretion by the type II secretion system"/>
    <property type="evidence" value="ECO:0007669"/>
    <property type="project" value="InterPro"/>
</dbReference>
<feature type="domain" description="General secretion pathway GspH" evidence="12">
    <location>
        <begin position="61"/>
        <end position="168"/>
    </location>
</feature>
<dbReference type="Pfam" id="PF12019">
    <property type="entry name" value="GspH"/>
    <property type="match status" value="1"/>
</dbReference>
<sequence length="180" mass="19607">MPRAPLPRSHGGARPRSRHRTACGFTLIELVTTLAVMAILATWAVPAFQAQAARQEVTTDVMRLKTALSMARSTAITRRTPIVVCPLDDSTSAGCSKANDWTQPLLIKPWNDADAPALRILADGEVESITYRADRPVRFTALGRASGYNGTFRICGRRSNAARIIVSNFGRVRVERGADC</sequence>
<dbReference type="SUPFAM" id="SSF54523">
    <property type="entry name" value="Pili subunits"/>
    <property type="match status" value="1"/>
</dbReference>
<gene>
    <name evidence="13" type="ORF">SAMN04487954_11312</name>
</gene>
<evidence type="ECO:0000313" key="14">
    <source>
        <dbReference type="Proteomes" id="UP000198525"/>
    </source>
</evidence>
<evidence type="ECO:0000256" key="6">
    <source>
        <dbReference type="ARBA" id="ARBA00022692"/>
    </source>
</evidence>
<dbReference type="Gene3D" id="3.55.40.10">
    <property type="entry name" value="minor pseudopilin epsh domain"/>
    <property type="match status" value="1"/>
</dbReference>
<dbReference type="NCBIfam" id="TIGR02532">
    <property type="entry name" value="IV_pilin_GFxxxE"/>
    <property type="match status" value="1"/>
</dbReference>
<evidence type="ECO:0000256" key="7">
    <source>
        <dbReference type="ARBA" id="ARBA00022989"/>
    </source>
</evidence>
<protein>
    <recommendedName>
        <fullName evidence="2">Type II secretion system protein H</fullName>
    </recommendedName>
    <alternativeName>
        <fullName evidence="10">General secretion pathway protein H</fullName>
    </alternativeName>
</protein>
<evidence type="ECO:0000256" key="8">
    <source>
        <dbReference type="ARBA" id="ARBA00023136"/>
    </source>
</evidence>
<dbReference type="InterPro" id="IPR045584">
    <property type="entry name" value="Pilin-like"/>
</dbReference>
<reference evidence="13 14" key="1">
    <citation type="submission" date="2016-10" db="EMBL/GenBank/DDBJ databases">
        <authorList>
            <person name="de Groot N.N."/>
        </authorList>
    </citation>
    <scope>NUCLEOTIDE SEQUENCE [LARGE SCALE GENOMIC DNA]</scope>
    <source>
        <strain evidence="13 14">CGMCC 1.6133</strain>
    </source>
</reference>
<evidence type="ECO:0000256" key="1">
    <source>
        <dbReference type="ARBA" id="ARBA00004377"/>
    </source>
</evidence>
<evidence type="ECO:0000256" key="2">
    <source>
        <dbReference type="ARBA" id="ARBA00021549"/>
    </source>
</evidence>
<evidence type="ECO:0000313" key="13">
    <source>
        <dbReference type="EMBL" id="SDK20870.1"/>
    </source>
</evidence>
<evidence type="ECO:0000256" key="10">
    <source>
        <dbReference type="ARBA" id="ARBA00030775"/>
    </source>
</evidence>
<dbReference type="InterPro" id="IPR022346">
    <property type="entry name" value="T2SS_GspH"/>
</dbReference>
<dbReference type="InterPro" id="IPR012902">
    <property type="entry name" value="N_methyl_site"/>
</dbReference>
<evidence type="ECO:0000256" key="5">
    <source>
        <dbReference type="ARBA" id="ARBA00022519"/>
    </source>
</evidence>
<dbReference type="AlphaFoldDB" id="A0A1G9A396"/>
<evidence type="ECO:0000256" key="3">
    <source>
        <dbReference type="ARBA" id="ARBA00022475"/>
    </source>
</evidence>
<evidence type="ECO:0000256" key="9">
    <source>
        <dbReference type="ARBA" id="ARBA00025772"/>
    </source>
</evidence>
<keyword evidence="6 11" id="KW-0812">Transmembrane</keyword>
<keyword evidence="3" id="KW-1003">Cell membrane</keyword>
<organism evidence="13 14">
    <name type="scientific">Billgrantia gudaonensis</name>
    <dbReference type="NCBI Taxonomy" id="376427"/>
    <lineage>
        <taxon>Bacteria</taxon>
        <taxon>Pseudomonadati</taxon>
        <taxon>Pseudomonadota</taxon>
        <taxon>Gammaproteobacteria</taxon>
        <taxon>Oceanospirillales</taxon>
        <taxon>Halomonadaceae</taxon>
        <taxon>Billgrantia</taxon>
    </lineage>
</organism>
<dbReference type="GO" id="GO:0015627">
    <property type="term" value="C:type II protein secretion system complex"/>
    <property type="evidence" value="ECO:0007669"/>
    <property type="project" value="InterPro"/>
</dbReference>
<dbReference type="Proteomes" id="UP000198525">
    <property type="component" value="Unassembled WGS sequence"/>
</dbReference>
<evidence type="ECO:0000256" key="11">
    <source>
        <dbReference type="SAM" id="Phobius"/>
    </source>
</evidence>
<name>A0A1G9A396_9GAMM</name>
<dbReference type="RefSeq" id="WP_089687359.1">
    <property type="nucleotide sequence ID" value="NZ_FNES01000013.1"/>
</dbReference>
<dbReference type="Pfam" id="PF07963">
    <property type="entry name" value="N_methyl"/>
    <property type="match status" value="1"/>
</dbReference>
<dbReference type="STRING" id="376427.SAMN04487954_11312"/>
<dbReference type="GO" id="GO:0005886">
    <property type="term" value="C:plasma membrane"/>
    <property type="evidence" value="ECO:0007669"/>
    <property type="project" value="UniProtKB-SubCell"/>
</dbReference>
<comment type="similarity">
    <text evidence="9">Belongs to the GSP H family.</text>
</comment>